<dbReference type="EC" id="5.4.2.6" evidence="10"/>
<keyword evidence="4" id="KW-0597">Phosphoprotein</keyword>
<feature type="binding site" evidence="13">
    <location>
        <begin position="8"/>
        <end position="10"/>
    </location>
    <ligand>
        <name>substrate</name>
    </ligand>
</feature>
<comment type="cofactor">
    <cofactor evidence="14">
        <name>Mg(2+)</name>
        <dbReference type="ChEBI" id="CHEBI:18420"/>
    </cofactor>
    <text evidence="14">Binds 2 magnesium ions per subunit.</text>
</comment>
<evidence type="ECO:0000256" key="2">
    <source>
        <dbReference type="ARBA" id="ARBA00006171"/>
    </source>
</evidence>
<dbReference type="InterPro" id="IPR023214">
    <property type="entry name" value="HAD_sf"/>
</dbReference>
<dbReference type="InterPro" id="IPR006439">
    <property type="entry name" value="HAD-SF_hydro_IA"/>
</dbReference>
<dbReference type="PATRIC" id="fig|1122146.4.peg.881"/>
<dbReference type="AlphaFoldDB" id="A0A0R2KRS0"/>
<feature type="binding site" evidence="14">
    <location>
        <position position="170"/>
    </location>
    <ligand>
        <name>Mg(2+)</name>
        <dbReference type="ChEBI" id="CHEBI:18420"/>
    </ligand>
</feature>
<dbReference type="Pfam" id="PF00702">
    <property type="entry name" value="Hydrolase"/>
    <property type="match status" value="1"/>
</dbReference>
<dbReference type="SUPFAM" id="SSF56784">
    <property type="entry name" value="HAD-like"/>
    <property type="match status" value="1"/>
</dbReference>
<organism evidence="16 17">
    <name type="scientific">Ligilactobacillus ceti DSM 22408</name>
    <dbReference type="NCBI Taxonomy" id="1122146"/>
    <lineage>
        <taxon>Bacteria</taxon>
        <taxon>Bacillati</taxon>
        <taxon>Bacillota</taxon>
        <taxon>Bacilli</taxon>
        <taxon>Lactobacillales</taxon>
        <taxon>Lactobacillaceae</taxon>
        <taxon>Ligilactobacillus</taxon>
    </lineage>
</organism>
<keyword evidence="7" id="KW-0413">Isomerase</keyword>
<dbReference type="EMBL" id="JQBZ01000025">
    <property type="protein sequence ID" value="KRN88877.1"/>
    <property type="molecule type" value="Genomic_DNA"/>
</dbReference>
<feature type="active site" description="Proton donor/acceptor" evidence="12">
    <location>
        <position position="10"/>
    </location>
</feature>
<dbReference type="RefSeq" id="WP_027107281.1">
    <property type="nucleotide sequence ID" value="NZ_JQBZ01000025.1"/>
</dbReference>
<feature type="binding site" evidence="13">
    <location>
        <position position="77"/>
    </location>
    <ligand>
        <name>substrate</name>
    </ligand>
</feature>
<comment type="caution">
    <text evidence="16">The sequence shown here is derived from an EMBL/GenBank/DDBJ whole genome shotgun (WGS) entry which is preliminary data.</text>
</comment>
<dbReference type="Proteomes" id="UP000051500">
    <property type="component" value="Unassembled WGS sequence"/>
</dbReference>
<keyword evidence="17" id="KW-1185">Reference proteome</keyword>
<comment type="subcellular location">
    <subcellularLocation>
        <location evidence="1">Cytoplasm</location>
    </subcellularLocation>
</comment>
<evidence type="ECO:0000256" key="13">
    <source>
        <dbReference type="PIRSR" id="PIRSR610972-2"/>
    </source>
</evidence>
<dbReference type="eggNOG" id="COG0637">
    <property type="taxonomic scope" value="Bacteria"/>
</dbReference>
<dbReference type="NCBIfam" id="TIGR01990">
    <property type="entry name" value="bPGM"/>
    <property type="match status" value="1"/>
</dbReference>
<evidence type="ECO:0000256" key="15">
    <source>
        <dbReference type="PIRSR" id="PIRSR610972-4"/>
    </source>
</evidence>
<evidence type="ECO:0000256" key="8">
    <source>
        <dbReference type="ARBA" id="ARBA00023277"/>
    </source>
</evidence>
<keyword evidence="5 14" id="KW-0479">Metal-binding</keyword>
<dbReference type="InterPro" id="IPR023198">
    <property type="entry name" value="PGP-like_dom2"/>
</dbReference>
<feature type="binding site" evidence="14">
    <location>
        <position position="10"/>
    </location>
    <ligand>
        <name>Mg(2+)</name>
        <dbReference type="ChEBI" id="CHEBI:18420"/>
    </ligand>
</feature>
<accession>A0A0R2KRS0</accession>
<keyword evidence="3" id="KW-0963">Cytoplasm</keyword>
<gene>
    <name evidence="16" type="ORF">IV53_GL000847</name>
</gene>
<protein>
    <recommendedName>
        <fullName evidence="11">Beta-phosphoglucomutase</fullName>
        <ecNumber evidence="10">5.4.2.6</ecNumber>
    </recommendedName>
</protein>
<dbReference type="InterPro" id="IPR010972">
    <property type="entry name" value="Beta-PGM"/>
</dbReference>
<dbReference type="STRING" id="1122146.IV53_GL000847"/>
<evidence type="ECO:0000313" key="16">
    <source>
        <dbReference type="EMBL" id="KRN88877.1"/>
    </source>
</evidence>
<dbReference type="Gene3D" id="3.40.50.1000">
    <property type="entry name" value="HAD superfamily/HAD-like"/>
    <property type="match status" value="1"/>
</dbReference>
<evidence type="ECO:0000256" key="10">
    <source>
        <dbReference type="ARBA" id="ARBA00044968"/>
    </source>
</evidence>
<dbReference type="SFLD" id="SFLDG01129">
    <property type="entry name" value="C1.5:_HAD__Beta-PGM__Phosphata"/>
    <property type="match status" value="1"/>
</dbReference>
<evidence type="ECO:0000256" key="4">
    <source>
        <dbReference type="ARBA" id="ARBA00022553"/>
    </source>
</evidence>
<dbReference type="GO" id="GO:0000287">
    <property type="term" value="F:magnesium ion binding"/>
    <property type="evidence" value="ECO:0007669"/>
    <property type="project" value="InterPro"/>
</dbReference>
<dbReference type="SFLD" id="SFLDF00046">
    <property type="entry name" value="beta-phosphoglucomutase"/>
    <property type="match status" value="1"/>
</dbReference>
<dbReference type="InterPro" id="IPR010976">
    <property type="entry name" value="B-phosphoglucomutase_hydrolase"/>
</dbReference>
<dbReference type="GO" id="GO:0008801">
    <property type="term" value="F:beta-phosphoglucomutase activity"/>
    <property type="evidence" value="ECO:0007669"/>
    <property type="project" value="UniProtKB-EC"/>
</dbReference>
<dbReference type="SFLD" id="SFLDG01135">
    <property type="entry name" value="C1.5.6:_HAD__Beta-PGM__Phospha"/>
    <property type="match status" value="1"/>
</dbReference>
<evidence type="ECO:0000256" key="6">
    <source>
        <dbReference type="ARBA" id="ARBA00022842"/>
    </source>
</evidence>
<feature type="site" description="Important for catalytic activity and assists the phosphoryl transfer reaction to Asp8 by balancing charge and orienting the reacting groups" evidence="15">
    <location>
        <position position="146"/>
    </location>
</feature>
<dbReference type="Gene3D" id="1.10.150.240">
    <property type="entry name" value="Putative phosphatase, domain 2"/>
    <property type="match status" value="1"/>
</dbReference>
<feature type="binding site" evidence="13">
    <location>
        <position position="51"/>
    </location>
    <ligand>
        <name>substrate</name>
    </ligand>
</feature>
<reference evidence="16 17" key="1">
    <citation type="journal article" date="2015" name="Genome Announc.">
        <title>Expanding the biotechnology potential of lactobacilli through comparative genomics of 213 strains and associated genera.</title>
        <authorList>
            <person name="Sun Z."/>
            <person name="Harris H.M."/>
            <person name="McCann A."/>
            <person name="Guo C."/>
            <person name="Argimon S."/>
            <person name="Zhang W."/>
            <person name="Yang X."/>
            <person name="Jeffery I.B."/>
            <person name="Cooney J.C."/>
            <person name="Kagawa T.F."/>
            <person name="Liu W."/>
            <person name="Song Y."/>
            <person name="Salvetti E."/>
            <person name="Wrobel A."/>
            <person name="Rasinkangas P."/>
            <person name="Parkhill J."/>
            <person name="Rea M.C."/>
            <person name="O'Sullivan O."/>
            <person name="Ritari J."/>
            <person name="Douillard F.P."/>
            <person name="Paul Ross R."/>
            <person name="Yang R."/>
            <person name="Briner A.E."/>
            <person name="Felis G.E."/>
            <person name="de Vos W.M."/>
            <person name="Barrangou R."/>
            <person name="Klaenhammer T.R."/>
            <person name="Caufield P.W."/>
            <person name="Cui Y."/>
            <person name="Zhang H."/>
            <person name="O'Toole P.W."/>
        </authorList>
    </citation>
    <scope>NUCLEOTIDE SEQUENCE [LARGE SCALE GENOMIC DNA]</scope>
    <source>
        <strain evidence="16 17">DSM 22408</strain>
    </source>
</reference>
<evidence type="ECO:0000313" key="17">
    <source>
        <dbReference type="Proteomes" id="UP000051500"/>
    </source>
</evidence>
<dbReference type="GO" id="GO:0005975">
    <property type="term" value="P:carbohydrate metabolic process"/>
    <property type="evidence" value="ECO:0007669"/>
    <property type="project" value="InterPro"/>
</dbReference>
<keyword evidence="6 14" id="KW-0460">Magnesium</keyword>
<feature type="binding site" evidence="13">
    <location>
        <position position="146"/>
    </location>
    <ligand>
        <name>substrate</name>
    </ligand>
</feature>
<sequence length="222" mass="24195">MFKGVLFDLDGVITDTAEYHYLAWRALAAELGIEIDRQFNQQLKGLSRADSLRLILQKGQQTELYQGEAFQELMQRKNENYLKMIQKITPADILPGIKELLFELQAANIKIALASASQNGPVILEKLGLADCFLGIADPKQVAAGKPAPDIYLLAAKEIGLNAQECLGIEDALAGIQAIQASGAVPVGVGQAQDLGADIDIVETTKDLNLAYLQEVWQKCEK</sequence>
<dbReference type="InterPro" id="IPR051600">
    <property type="entry name" value="Beta-PGM-like"/>
</dbReference>
<dbReference type="CDD" id="cd02598">
    <property type="entry name" value="HAD_BPGM"/>
    <property type="match status" value="1"/>
</dbReference>
<dbReference type="PANTHER" id="PTHR46193:SF18">
    <property type="entry name" value="HEXITOL PHOSPHATASE B"/>
    <property type="match status" value="1"/>
</dbReference>
<evidence type="ECO:0000256" key="12">
    <source>
        <dbReference type="PIRSR" id="PIRSR610972-1"/>
    </source>
</evidence>
<evidence type="ECO:0000256" key="5">
    <source>
        <dbReference type="ARBA" id="ARBA00022723"/>
    </source>
</evidence>
<evidence type="ECO:0000256" key="9">
    <source>
        <dbReference type="ARBA" id="ARBA00044926"/>
    </source>
</evidence>
<feature type="active site" description="Nucleophile" evidence="12">
    <location>
        <position position="8"/>
    </location>
</feature>
<dbReference type="OrthoDB" id="9797743at2"/>
<evidence type="ECO:0000256" key="3">
    <source>
        <dbReference type="ARBA" id="ARBA00022490"/>
    </source>
</evidence>
<feature type="binding site" evidence="14">
    <location>
        <position position="8"/>
    </location>
    <ligand>
        <name>Mg(2+)</name>
        <dbReference type="ChEBI" id="CHEBI:18420"/>
    </ligand>
</feature>
<evidence type="ECO:0000256" key="11">
    <source>
        <dbReference type="ARBA" id="ARBA00044991"/>
    </source>
</evidence>
<dbReference type="NCBIfam" id="TIGR01509">
    <property type="entry name" value="HAD-SF-IA-v3"/>
    <property type="match status" value="1"/>
</dbReference>
<proteinExistence type="inferred from homology"/>
<comment type="catalytic activity">
    <reaction evidence="9">
        <text>beta-D-glucose 1-phosphate = beta-D-glucose 6-phosphate</text>
        <dbReference type="Rhea" id="RHEA:20113"/>
        <dbReference type="ChEBI" id="CHEBI:57684"/>
        <dbReference type="ChEBI" id="CHEBI:58247"/>
        <dbReference type="EC" id="5.4.2.6"/>
    </reaction>
</comment>
<feature type="site" description="Important for catalytic activity and assists the phosphoryl transfer reaction to Asp8 by balancing charge and orienting the reacting groups" evidence="15">
    <location>
        <position position="115"/>
    </location>
</feature>
<comment type="similarity">
    <text evidence="2">Belongs to the HAD-like hydrolase superfamily. CbbY/CbbZ/Gph/YieH family.</text>
</comment>
<dbReference type="NCBIfam" id="TIGR02009">
    <property type="entry name" value="PGMB-YQAB-SF"/>
    <property type="match status" value="1"/>
</dbReference>
<dbReference type="GO" id="GO:0005737">
    <property type="term" value="C:cytoplasm"/>
    <property type="evidence" value="ECO:0007669"/>
    <property type="project" value="UniProtKB-SubCell"/>
</dbReference>
<feature type="binding site" evidence="13">
    <location>
        <begin position="43"/>
        <end position="48"/>
    </location>
    <ligand>
        <name>substrate</name>
    </ligand>
</feature>
<dbReference type="SFLD" id="SFLDS00003">
    <property type="entry name" value="Haloacid_Dehalogenase"/>
    <property type="match status" value="1"/>
</dbReference>
<keyword evidence="8" id="KW-0119">Carbohydrate metabolism</keyword>
<feature type="binding site" evidence="13">
    <location>
        <position position="24"/>
    </location>
    <ligand>
        <name>substrate</name>
    </ligand>
</feature>
<feature type="binding site" evidence="13">
    <location>
        <begin position="115"/>
        <end position="119"/>
    </location>
    <ligand>
        <name>substrate</name>
    </ligand>
</feature>
<name>A0A0R2KRS0_9LACO</name>
<dbReference type="PANTHER" id="PTHR46193">
    <property type="entry name" value="6-PHOSPHOGLUCONATE PHOSPHATASE"/>
    <property type="match status" value="1"/>
</dbReference>
<evidence type="ECO:0000256" key="14">
    <source>
        <dbReference type="PIRSR" id="PIRSR610972-3"/>
    </source>
</evidence>
<feature type="binding site" evidence="14">
    <location>
        <position position="171"/>
    </location>
    <ligand>
        <name>Mg(2+)</name>
        <dbReference type="ChEBI" id="CHEBI:18420"/>
    </ligand>
</feature>
<evidence type="ECO:0000256" key="1">
    <source>
        <dbReference type="ARBA" id="ARBA00004496"/>
    </source>
</evidence>
<dbReference type="FunFam" id="1.10.150.240:FF:000010">
    <property type="entry name" value="Beta-phosphoglucomutase"/>
    <property type="match status" value="1"/>
</dbReference>
<dbReference type="InterPro" id="IPR036412">
    <property type="entry name" value="HAD-like_sf"/>
</dbReference>
<evidence type="ECO:0000256" key="7">
    <source>
        <dbReference type="ARBA" id="ARBA00023235"/>
    </source>
</evidence>